<dbReference type="HOGENOM" id="CLU_670836_0_0_1"/>
<protein>
    <recommendedName>
        <fullName evidence="3">Aminoglycoside phosphotransferase domain-containing protein</fullName>
    </recommendedName>
</protein>
<dbReference type="PANTHER" id="PTHR36091">
    <property type="entry name" value="ALTERED INHERITANCE OF MITOCHONDRIA PROTEIN 9, MITOCHONDRIAL"/>
    <property type="match status" value="1"/>
</dbReference>
<keyword evidence="2" id="KW-1185">Reference proteome</keyword>
<organism evidence="2">
    <name type="scientific">Candida tenuis (strain ATCC 10573 / BCRC 21748 / CBS 615 / JCM 9827 / NBRC 10315 / NRRL Y-1498 / VKM Y-70)</name>
    <name type="common">Yeast</name>
    <name type="synonym">Yamadazyma tenuis</name>
    <dbReference type="NCBI Taxonomy" id="590646"/>
    <lineage>
        <taxon>Eukaryota</taxon>
        <taxon>Fungi</taxon>
        <taxon>Dikarya</taxon>
        <taxon>Ascomycota</taxon>
        <taxon>Saccharomycotina</taxon>
        <taxon>Pichiomycetes</taxon>
        <taxon>Debaryomycetaceae</taxon>
        <taxon>Yamadazyma</taxon>
    </lineage>
</organism>
<dbReference type="AlphaFoldDB" id="G3B3I0"/>
<dbReference type="EMBL" id="GL996521">
    <property type="protein sequence ID" value="EGV64399.1"/>
    <property type="molecule type" value="Genomic_DNA"/>
</dbReference>
<dbReference type="InterPro" id="IPR051035">
    <property type="entry name" value="Mito_inheritance_9"/>
</dbReference>
<evidence type="ECO:0008006" key="3">
    <source>
        <dbReference type="Google" id="ProtNLM"/>
    </source>
</evidence>
<evidence type="ECO:0000313" key="1">
    <source>
        <dbReference type="EMBL" id="EGV64399.1"/>
    </source>
</evidence>
<proteinExistence type="predicted"/>
<sequence>MEYIPGDLLMKQWEPLITDEVPDSKQKLEDVIKPIADFQNATNSVVFNKFGSLYFTADVEGYLQSDLPYEGESNELFVNRWRIGPSVEKSFLRNKNKLKSKQITTHNGPWPSDQPEAVIASIAKIELENLTTRLGLAEADSSNQVENIQNLKNSIATFENLAKMAPLLLNKASKSIPNVEELFKPRLFVPDLDPLNVIANSDRNNELFFTDFEYSSIKPFVLFNYPKFVAYSGVKIYNLEEDIPNFKELDELEQQQYQFMYYKTRNERLWELELNKNRHDLIAVASPHVKVLKSPYLQALEYKSDRDYLYVEGSILQLKGLWEAYVANELCNAQTPEFPIDYTPEVVEQFQSDLQAYQTEISSTPFAATGGWVPQDMFDQLKDGGLLKQTPDGYEIETEKLLQQEQEANQ</sequence>
<dbReference type="OrthoDB" id="2968323at2759"/>
<accession>G3B3I0</accession>
<evidence type="ECO:0000313" key="2">
    <source>
        <dbReference type="Proteomes" id="UP000000707"/>
    </source>
</evidence>
<dbReference type="PANTHER" id="PTHR36091:SF1">
    <property type="entry name" value="ALTERED INHERITANCE OF MITOCHONDRIA PROTEIN 9, MITOCHONDRIAL"/>
    <property type="match status" value="1"/>
</dbReference>
<gene>
    <name evidence="1" type="ORF">CANTEDRAFT_114216</name>
</gene>
<name>G3B3I0_CANTC</name>
<dbReference type="Proteomes" id="UP000000707">
    <property type="component" value="Unassembled WGS sequence"/>
</dbReference>
<reference evidence="1 2" key="1">
    <citation type="journal article" date="2011" name="Proc. Natl. Acad. Sci. U.S.A.">
        <title>Comparative genomics of xylose-fermenting fungi for enhanced biofuel production.</title>
        <authorList>
            <person name="Wohlbach D.J."/>
            <person name="Kuo A."/>
            <person name="Sato T.K."/>
            <person name="Potts K.M."/>
            <person name="Salamov A.A."/>
            <person name="LaButti K.M."/>
            <person name="Sun H."/>
            <person name="Clum A."/>
            <person name="Pangilinan J.L."/>
            <person name="Lindquist E.A."/>
            <person name="Lucas S."/>
            <person name="Lapidus A."/>
            <person name="Jin M."/>
            <person name="Gunawan C."/>
            <person name="Balan V."/>
            <person name="Dale B.E."/>
            <person name="Jeffries T.W."/>
            <person name="Zinkel R."/>
            <person name="Barry K.W."/>
            <person name="Grigoriev I.V."/>
            <person name="Gasch A.P."/>
        </authorList>
    </citation>
    <scope>NUCLEOTIDE SEQUENCE [LARGE SCALE GENOMIC DNA]</scope>
    <source>
        <strain evidence="2">ATCC 10573 / BCRC 21748 / CBS 615 / JCM 9827 / NBRC 10315 / NRRL Y-1498 / VKM Y-70</strain>
    </source>
</reference>
<dbReference type="GO" id="GO:0005739">
    <property type="term" value="C:mitochondrion"/>
    <property type="evidence" value="ECO:0007669"/>
    <property type="project" value="TreeGrafter"/>
</dbReference>